<name>A0A4V6T4I1_MUSBA</name>
<feature type="compositionally biased region" description="Basic residues" evidence="1">
    <location>
        <begin position="153"/>
        <end position="162"/>
    </location>
</feature>
<proteinExistence type="predicted"/>
<feature type="compositionally biased region" description="Basic and acidic residues" evidence="1">
    <location>
        <begin position="238"/>
        <end position="257"/>
    </location>
</feature>
<keyword evidence="3" id="KW-1185">Reference proteome</keyword>
<accession>A0A4V6T4I1</accession>
<feature type="compositionally biased region" description="Basic and acidic residues" evidence="1">
    <location>
        <begin position="56"/>
        <end position="67"/>
    </location>
</feature>
<dbReference type="AlphaFoldDB" id="A0A4V6T4I1"/>
<dbReference type="EMBL" id="PYDT01000004">
    <property type="protein sequence ID" value="THU63996.1"/>
    <property type="molecule type" value="Genomic_DNA"/>
</dbReference>
<reference evidence="2 3" key="1">
    <citation type="journal article" date="2019" name="Nat. Plants">
        <title>Genome sequencing of Musa balbisiana reveals subgenome evolution and function divergence in polyploid bananas.</title>
        <authorList>
            <person name="Yao X."/>
        </authorList>
    </citation>
    <scope>NUCLEOTIDE SEQUENCE [LARGE SCALE GENOMIC DNA]</scope>
    <source>
        <strain evidence="3">cv. DH-PKW</strain>
        <tissue evidence="2">Leaves</tissue>
    </source>
</reference>
<dbReference type="Proteomes" id="UP000317650">
    <property type="component" value="Chromosome 1"/>
</dbReference>
<sequence>MLNLVNIYSVFKKCKSETDRVRECRRTRVHLWGQETARHGLFDTTQHRVKRIPFATEDRQMDRHASDVEVEENEMPSSREGRLPGVPFTAQSHRSSPPTSHAAPSAPAPASAARVAARPGDAASGVSPRMGTRIKRTVRKPPAAGTGADQKKGRASTKRSRGVHISSARSPTESEQEGHDDLGFSAGVEPPMSDQEGRKQPADPQETADAGAMGEPNAASTADPQPRKLPVSLQHCLSHGEQEESARRSSLGHEGENSNKTQAAIDGPPMNLEEVIKMLSGEPSRTFADKDILDIAKMKGIEFPPPWWSVLFPRRS</sequence>
<gene>
    <name evidence="2" type="ORF">C4D60_Mb01t21780</name>
</gene>
<comment type="caution">
    <text evidence="2">The sequence shown here is derived from an EMBL/GenBank/DDBJ whole genome shotgun (WGS) entry which is preliminary data.</text>
</comment>
<evidence type="ECO:0000256" key="1">
    <source>
        <dbReference type="SAM" id="MobiDB-lite"/>
    </source>
</evidence>
<evidence type="ECO:0000313" key="3">
    <source>
        <dbReference type="Proteomes" id="UP000317650"/>
    </source>
</evidence>
<feature type="compositionally biased region" description="Low complexity" evidence="1">
    <location>
        <begin position="94"/>
        <end position="124"/>
    </location>
</feature>
<protein>
    <submittedName>
        <fullName evidence="2">Uncharacterized protein</fullName>
    </submittedName>
</protein>
<organism evidence="2 3">
    <name type="scientific">Musa balbisiana</name>
    <name type="common">Banana</name>
    <dbReference type="NCBI Taxonomy" id="52838"/>
    <lineage>
        <taxon>Eukaryota</taxon>
        <taxon>Viridiplantae</taxon>
        <taxon>Streptophyta</taxon>
        <taxon>Embryophyta</taxon>
        <taxon>Tracheophyta</taxon>
        <taxon>Spermatophyta</taxon>
        <taxon>Magnoliopsida</taxon>
        <taxon>Liliopsida</taxon>
        <taxon>Zingiberales</taxon>
        <taxon>Musaceae</taxon>
        <taxon>Musa</taxon>
    </lineage>
</organism>
<evidence type="ECO:0000313" key="2">
    <source>
        <dbReference type="EMBL" id="THU63996.1"/>
    </source>
</evidence>
<feature type="region of interest" description="Disordered" evidence="1">
    <location>
        <begin position="54"/>
        <end position="269"/>
    </location>
</feature>